<reference evidence="2 3" key="1">
    <citation type="submission" date="2024-09" db="EMBL/GenBank/DDBJ databases">
        <authorList>
            <person name="Sun Q."/>
            <person name="Mori K."/>
        </authorList>
    </citation>
    <scope>NUCLEOTIDE SEQUENCE [LARGE SCALE GENOMIC DNA]</scope>
    <source>
        <strain evidence="2 3">CCM 8654</strain>
    </source>
</reference>
<feature type="region of interest" description="Disordered" evidence="1">
    <location>
        <begin position="168"/>
        <end position="250"/>
    </location>
</feature>
<protein>
    <recommendedName>
        <fullName evidence="4">DUF3618 domain-containing protein</fullName>
    </recommendedName>
</protein>
<feature type="compositionally biased region" description="Polar residues" evidence="1">
    <location>
        <begin position="230"/>
        <end position="250"/>
    </location>
</feature>
<evidence type="ECO:0000313" key="3">
    <source>
        <dbReference type="Proteomes" id="UP001589698"/>
    </source>
</evidence>
<feature type="compositionally biased region" description="Polar residues" evidence="1">
    <location>
        <begin position="171"/>
        <end position="180"/>
    </location>
</feature>
<dbReference type="RefSeq" id="WP_378516609.1">
    <property type="nucleotide sequence ID" value="NZ_CBCSDI010000053.1"/>
</dbReference>
<evidence type="ECO:0008006" key="4">
    <source>
        <dbReference type="Google" id="ProtNLM"/>
    </source>
</evidence>
<feature type="compositionally biased region" description="Polar residues" evidence="1">
    <location>
        <begin position="207"/>
        <end position="219"/>
    </location>
</feature>
<proteinExistence type="predicted"/>
<keyword evidence="3" id="KW-1185">Reference proteome</keyword>
<comment type="caution">
    <text evidence="2">The sequence shown here is derived from an EMBL/GenBank/DDBJ whole genome shotgun (WGS) entry which is preliminary data.</text>
</comment>
<feature type="compositionally biased region" description="Polar residues" evidence="1">
    <location>
        <begin position="61"/>
        <end position="73"/>
    </location>
</feature>
<dbReference type="EMBL" id="JBHLXH010000001">
    <property type="protein sequence ID" value="MFC0220891.1"/>
    <property type="molecule type" value="Genomic_DNA"/>
</dbReference>
<accession>A0ABV6DVY3</accession>
<name>A0ABV6DVY3_9ACTN</name>
<dbReference type="Proteomes" id="UP001589698">
    <property type="component" value="Unassembled WGS sequence"/>
</dbReference>
<feature type="region of interest" description="Disordered" evidence="1">
    <location>
        <begin position="1"/>
        <end position="73"/>
    </location>
</feature>
<gene>
    <name evidence="2" type="ORF">ACFFJG_00255</name>
</gene>
<organism evidence="2 3">
    <name type="scientific">Nocardioides zeicaulis</name>
    <dbReference type="NCBI Taxonomy" id="1776857"/>
    <lineage>
        <taxon>Bacteria</taxon>
        <taxon>Bacillati</taxon>
        <taxon>Actinomycetota</taxon>
        <taxon>Actinomycetes</taxon>
        <taxon>Propionibacteriales</taxon>
        <taxon>Nocardioidaceae</taxon>
        <taxon>Nocardioides</taxon>
    </lineage>
</organism>
<evidence type="ECO:0000256" key="1">
    <source>
        <dbReference type="SAM" id="MobiDB-lite"/>
    </source>
</evidence>
<evidence type="ECO:0000313" key="2">
    <source>
        <dbReference type="EMBL" id="MFC0220891.1"/>
    </source>
</evidence>
<sequence>MTIQDDYTSQTGGQGDSQGGAASAAADQGKHLAGTAKDEATNVAGTAAEQARSVVGDARRQVTSQLSDQATTQRDNLTQVLRSLGDDLQQMAENGPGQGMANDLAREVSDRARALGSHLEGREPGDLLQDARDFARRRPGTFLLGALAAGVVAGRLFRATADGAAAASLDQPATGTTGLSTPVPAPRVTPTESSAGYGTPASAGYGTESSTDSPGTTGYDTPVVDPTLATPASTDSTSSGLPGQQTQDKP</sequence>